<accession>A0A517ZCM2</accession>
<evidence type="ECO:0000256" key="1">
    <source>
        <dbReference type="SAM" id="MobiDB-lite"/>
    </source>
</evidence>
<dbReference type="EMBL" id="CP036275">
    <property type="protein sequence ID" value="QDU40207.1"/>
    <property type="molecule type" value="Genomic_DNA"/>
</dbReference>
<evidence type="ECO:0000313" key="2">
    <source>
        <dbReference type="EMBL" id="QDU40207.1"/>
    </source>
</evidence>
<organism evidence="2 3">
    <name type="scientific">Maioricimonas rarisocia</name>
    <dbReference type="NCBI Taxonomy" id="2528026"/>
    <lineage>
        <taxon>Bacteria</taxon>
        <taxon>Pseudomonadati</taxon>
        <taxon>Planctomycetota</taxon>
        <taxon>Planctomycetia</taxon>
        <taxon>Planctomycetales</taxon>
        <taxon>Planctomycetaceae</taxon>
        <taxon>Maioricimonas</taxon>
    </lineage>
</organism>
<proteinExistence type="predicted"/>
<name>A0A517ZCM2_9PLAN</name>
<gene>
    <name evidence="2" type="ORF">Mal4_45620</name>
</gene>
<protein>
    <submittedName>
        <fullName evidence="2">Uncharacterized protein</fullName>
    </submittedName>
</protein>
<dbReference type="AlphaFoldDB" id="A0A517ZCM2"/>
<dbReference type="KEGG" id="mri:Mal4_45620"/>
<evidence type="ECO:0000313" key="3">
    <source>
        <dbReference type="Proteomes" id="UP000320496"/>
    </source>
</evidence>
<dbReference type="Proteomes" id="UP000320496">
    <property type="component" value="Chromosome"/>
</dbReference>
<sequence>MSASGGVSRPLLRPISRSMDAILSELMTCEGELDALRVLEAYAEAEAAAAEAAQPTPEGTEEDPNRGWNVRVQHVPGVADGRLAPLHGRLIALGYLKYRLTSRTDGILYRLTPEGRDLLEQSAELLAQPIEEVAAPVEIADADDQHAISPAASVEETEPGQANAA</sequence>
<reference evidence="2 3" key="1">
    <citation type="submission" date="2019-02" db="EMBL/GenBank/DDBJ databases">
        <title>Deep-cultivation of Planctomycetes and their phenomic and genomic characterization uncovers novel biology.</title>
        <authorList>
            <person name="Wiegand S."/>
            <person name="Jogler M."/>
            <person name="Boedeker C."/>
            <person name="Pinto D."/>
            <person name="Vollmers J."/>
            <person name="Rivas-Marin E."/>
            <person name="Kohn T."/>
            <person name="Peeters S.H."/>
            <person name="Heuer A."/>
            <person name="Rast P."/>
            <person name="Oberbeckmann S."/>
            <person name="Bunk B."/>
            <person name="Jeske O."/>
            <person name="Meyerdierks A."/>
            <person name="Storesund J.E."/>
            <person name="Kallscheuer N."/>
            <person name="Luecker S."/>
            <person name="Lage O.M."/>
            <person name="Pohl T."/>
            <person name="Merkel B.J."/>
            <person name="Hornburger P."/>
            <person name="Mueller R.-W."/>
            <person name="Bruemmer F."/>
            <person name="Labrenz M."/>
            <person name="Spormann A.M."/>
            <person name="Op den Camp H."/>
            <person name="Overmann J."/>
            <person name="Amann R."/>
            <person name="Jetten M.S.M."/>
            <person name="Mascher T."/>
            <person name="Medema M.H."/>
            <person name="Devos D.P."/>
            <person name="Kaster A.-K."/>
            <person name="Ovreas L."/>
            <person name="Rohde M."/>
            <person name="Galperin M.Y."/>
            <person name="Jogler C."/>
        </authorList>
    </citation>
    <scope>NUCLEOTIDE SEQUENCE [LARGE SCALE GENOMIC DNA]</scope>
    <source>
        <strain evidence="2 3">Mal4</strain>
    </source>
</reference>
<feature type="region of interest" description="Disordered" evidence="1">
    <location>
        <begin position="141"/>
        <end position="165"/>
    </location>
</feature>
<keyword evidence="3" id="KW-1185">Reference proteome</keyword>